<accession>A0A7S2NN96</accession>
<keyword evidence="1" id="KW-1133">Transmembrane helix</keyword>
<organism evidence="2">
    <name type="scientific">Haptolina brevifila</name>
    <dbReference type="NCBI Taxonomy" id="156173"/>
    <lineage>
        <taxon>Eukaryota</taxon>
        <taxon>Haptista</taxon>
        <taxon>Haptophyta</taxon>
        <taxon>Prymnesiophyceae</taxon>
        <taxon>Prymnesiales</taxon>
        <taxon>Prymnesiaceae</taxon>
        <taxon>Haptolina</taxon>
    </lineage>
</organism>
<reference evidence="2" key="1">
    <citation type="submission" date="2021-01" db="EMBL/GenBank/DDBJ databases">
        <authorList>
            <person name="Corre E."/>
            <person name="Pelletier E."/>
            <person name="Niang G."/>
            <person name="Scheremetjew M."/>
            <person name="Finn R."/>
            <person name="Kale V."/>
            <person name="Holt S."/>
            <person name="Cochrane G."/>
            <person name="Meng A."/>
            <person name="Brown T."/>
            <person name="Cohen L."/>
        </authorList>
    </citation>
    <scope>NUCLEOTIDE SEQUENCE</scope>
    <source>
        <strain evidence="2">UTEX LB 985</strain>
    </source>
</reference>
<dbReference type="EMBL" id="HBGU01083406">
    <property type="protein sequence ID" value="CAD9551107.1"/>
    <property type="molecule type" value="Transcribed_RNA"/>
</dbReference>
<evidence type="ECO:0000313" key="2">
    <source>
        <dbReference type="EMBL" id="CAD9551107.1"/>
    </source>
</evidence>
<sequence length="176" mass="19100">MAGGMHWPKWLSESIHTPLRPFGTHAYVISERGAKKLLAAAPRASYHVDVVAWGVSNLRLFAVHPLLAKQTHGDTTIGGAVDRSWLPNFIIDDYTGTDFAWAWNAPLFQIGGPRGVLVTSGRGISVAILGLVLYAFLRLPALFYGTAAYTLLFSASIRLLSSAQSTSRPSRQHLSA</sequence>
<feature type="transmembrane region" description="Helical" evidence="1">
    <location>
        <begin position="142"/>
        <end position="161"/>
    </location>
</feature>
<gene>
    <name evidence="2" type="ORF">CBRE1094_LOCUS45536</name>
</gene>
<keyword evidence="1" id="KW-0812">Transmembrane</keyword>
<dbReference type="AlphaFoldDB" id="A0A7S2NN96"/>
<evidence type="ECO:0000256" key="1">
    <source>
        <dbReference type="SAM" id="Phobius"/>
    </source>
</evidence>
<keyword evidence="1" id="KW-0472">Membrane</keyword>
<proteinExistence type="predicted"/>
<protein>
    <submittedName>
        <fullName evidence="2">Uncharacterized protein</fullName>
    </submittedName>
</protein>
<name>A0A7S2NN96_9EUKA</name>